<dbReference type="InterPro" id="IPR036047">
    <property type="entry name" value="F-box-like_dom_sf"/>
</dbReference>
<evidence type="ECO:0000259" key="2">
    <source>
        <dbReference type="Pfam" id="PF03478"/>
    </source>
</evidence>
<gene>
    <name evidence="3" type="primary">ga22010</name>
    <name evidence="3" type="ORF">PR202_ga22010</name>
</gene>
<dbReference type="EMBL" id="BQKI01000011">
    <property type="protein sequence ID" value="GJN04460.1"/>
    <property type="molecule type" value="Genomic_DNA"/>
</dbReference>
<accession>A0AAV5D1X2</accession>
<dbReference type="Pfam" id="PF03478">
    <property type="entry name" value="Beta-prop_KIB1-4"/>
    <property type="match status" value="1"/>
</dbReference>
<name>A0AAV5D1X2_ELECO</name>
<proteinExistence type="predicted"/>
<dbReference type="Gene3D" id="1.20.1280.50">
    <property type="match status" value="1"/>
</dbReference>
<evidence type="ECO:0000313" key="4">
    <source>
        <dbReference type="Proteomes" id="UP001054889"/>
    </source>
</evidence>
<comment type="caution">
    <text evidence="3">The sequence shown here is derived from an EMBL/GenBank/DDBJ whole genome shotgun (WGS) entry which is preliminary data.</text>
</comment>
<sequence>MATTPPPGISSRTSPCSFASMRHSGSSTTTAASLTLWSTPSMAFSMSAVRLDLDDDDDSGVLDKLLSTRRWSGVGWMSQMEDPRCEPSAQLMRPMGSSVAFAKLDVWACGQGRRFFVSSPPAPRRPSVWKRRRTPGSTVRDWSQLPEDMLLIVLTGMHVADAVRYSAVCASWRAAYDAIRLHQLPSPRQPPCLLYASDAACPGVSALHCAATGAALRIPFPRAPLPRRPLLGSGHGWLVTADEASNLLLLNPVTGAEVALPLIAALHHVESFTDERGAPIYNVFENIRAYNFDTRQFVVNTEPTDLEPHRAHEFMYYRVVLSASPAAGHDCVVLILNMLQGEVSFARLGDERWTWVPAGQDTGLPWRYGYRDAMYNAFDGLFYLLQFNAAMCSLDLNGPSPVVRQVLGGVPKPVDPKKYLVQTPSGDMLQVWRLRKHIDTLTPVELPPDYVDDDDIQNPHLELKTLDLQLYKVDLKHQRLEMIESLPGHALFLSFNAAMCLSVKDFPGLKPNYAYVTNDCEEYVSMLKYNLREIGMWSIVDRSMSRLVDVSPVIYPWLNWPSPIWIRPSLF</sequence>
<organism evidence="3 4">
    <name type="scientific">Eleusine coracana subsp. coracana</name>
    <dbReference type="NCBI Taxonomy" id="191504"/>
    <lineage>
        <taxon>Eukaryota</taxon>
        <taxon>Viridiplantae</taxon>
        <taxon>Streptophyta</taxon>
        <taxon>Embryophyta</taxon>
        <taxon>Tracheophyta</taxon>
        <taxon>Spermatophyta</taxon>
        <taxon>Magnoliopsida</taxon>
        <taxon>Liliopsida</taxon>
        <taxon>Poales</taxon>
        <taxon>Poaceae</taxon>
        <taxon>PACMAD clade</taxon>
        <taxon>Chloridoideae</taxon>
        <taxon>Cynodonteae</taxon>
        <taxon>Eleusininae</taxon>
        <taxon>Eleusine</taxon>
    </lineage>
</organism>
<keyword evidence="4" id="KW-1185">Reference proteome</keyword>
<dbReference type="SUPFAM" id="SSF81383">
    <property type="entry name" value="F-box domain"/>
    <property type="match status" value="1"/>
</dbReference>
<dbReference type="PANTHER" id="PTHR44586:SF23">
    <property type="entry name" value="F-BOX DOMAIN-CONTAINING PROTEIN"/>
    <property type="match status" value="1"/>
</dbReference>
<evidence type="ECO:0000256" key="1">
    <source>
        <dbReference type="SAM" id="MobiDB-lite"/>
    </source>
</evidence>
<feature type="region of interest" description="Disordered" evidence="1">
    <location>
        <begin position="1"/>
        <end position="22"/>
    </location>
</feature>
<dbReference type="InterPro" id="IPR005174">
    <property type="entry name" value="KIB1-4_b-propeller"/>
</dbReference>
<dbReference type="PANTHER" id="PTHR44586">
    <property type="entry name" value="F-BOX DOMAIN CONTAINING PROTEIN, EXPRESSED"/>
    <property type="match status" value="1"/>
</dbReference>
<reference evidence="3" key="1">
    <citation type="journal article" date="2018" name="DNA Res.">
        <title>Multiple hybrid de novo genome assembly of finger millet, an orphan allotetraploid crop.</title>
        <authorList>
            <person name="Hatakeyama M."/>
            <person name="Aluri S."/>
            <person name="Balachadran M.T."/>
            <person name="Sivarajan S.R."/>
            <person name="Patrignani A."/>
            <person name="Gruter S."/>
            <person name="Poveda L."/>
            <person name="Shimizu-Inatsugi R."/>
            <person name="Baeten J."/>
            <person name="Francoijs K.J."/>
            <person name="Nataraja K.N."/>
            <person name="Reddy Y.A.N."/>
            <person name="Phadnis S."/>
            <person name="Ravikumar R.L."/>
            <person name="Schlapbach R."/>
            <person name="Sreeman S.M."/>
            <person name="Shimizu K.K."/>
        </authorList>
    </citation>
    <scope>NUCLEOTIDE SEQUENCE</scope>
</reference>
<feature type="domain" description="KIB1-4 beta-propeller" evidence="2">
    <location>
        <begin position="215"/>
        <end position="530"/>
    </location>
</feature>
<protein>
    <recommendedName>
        <fullName evidence="2">KIB1-4 beta-propeller domain-containing protein</fullName>
    </recommendedName>
</protein>
<dbReference type="AlphaFoldDB" id="A0AAV5D1X2"/>
<reference evidence="3" key="2">
    <citation type="submission" date="2021-12" db="EMBL/GenBank/DDBJ databases">
        <title>Resequencing data analysis of finger millet.</title>
        <authorList>
            <person name="Hatakeyama M."/>
            <person name="Aluri S."/>
            <person name="Balachadran M.T."/>
            <person name="Sivarajan S.R."/>
            <person name="Poveda L."/>
            <person name="Shimizu-Inatsugi R."/>
            <person name="Schlapbach R."/>
            <person name="Sreeman S.M."/>
            <person name="Shimizu K.K."/>
        </authorList>
    </citation>
    <scope>NUCLEOTIDE SEQUENCE</scope>
</reference>
<dbReference type="Proteomes" id="UP001054889">
    <property type="component" value="Unassembled WGS sequence"/>
</dbReference>
<evidence type="ECO:0000313" key="3">
    <source>
        <dbReference type="EMBL" id="GJN04460.1"/>
    </source>
</evidence>